<dbReference type="Proteomes" id="UP000196342">
    <property type="component" value="Unassembled WGS sequence"/>
</dbReference>
<organism evidence="1 2">
    <name type="scientific">Chromobacterium violaceum</name>
    <dbReference type="NCBI Taxonomy" id="536"/>
    <lineage>
        <taxon>Bacteria</taxon>
        <taxon>Pseudomonadati</taxon>
        <taxon>Pseudomonadota</taxon>
        <taxon>Betaproteobacteria</taxon>
        <taxon>Neisseriales</taxon>
        <taxon>Chromobacteriaceae</taxon>
        <taxon>Chromobacterium</taxon>
    </lineage>
</organism>
<dbReference type="EMBL" id="NHOO01000004">
    <property type="protein sequence ID" value="OVE49438.1"/>
    <property type="molecule type" value="Genomic_DNA"/>
</dbReference>
<accession>A0A202BD80</accession>
<keyword evidence="2" id="KW-1185">Reference proteome</keyword>
<proteinExistence type="predicted"/>
<comment type="caution">
    <text evidence="1">The sequence shown here is derived from an EMBL/GenBank/DDBJ whole genome shotgun (WGS) entry which is preliminary data.</text>
</comment>
<evidence type="ECO:0000313" key="1">
    <source>
        <dbReference type="EMBL" id="OVE49438.1"/>
    </source>
</evidence>
<protein>
    <submittedName>
        <fullName evidence="1">Uncharacterized protein</fullName>
    </submittedName>
</protein>
<evidence type="ECO:0000313" key="2">
    <source>
        <dbReference type="Proteomes" id="UP000196342"/>
    </source>
</evidence>
<dbReference type="AlphaFoldDB" id="A0A202BD80"/>
<gene>
    <name evidence="1" type="ORF">CBW21_06030</name>
</gene>
<name>A0A202BD80_CHRVL</name>
<dbReference type="RefSeq" id="WP_087697500.1">
    <property type="nucleotide sequence ID" value="NZ_JBCDMD010000010.1"/>
</dbReference>
<sequence length="82" mass="8859">MKRPRGNGLARQLADVLADAPRPMLLGELESSLDFQYTAAEIMSALVKMQRAGKVDATTIERNGPGRRLARGYTLTATSLGL</sequence>
<reference evidence="1 2" key="1">
    <citation type="submission" date="2017-05" db="EMBL/GenBank/DDBJ databases">
        <title>Chromobacterium violaceum GHPS1 isolated from Hydrocarbon polluted soil in French Guiana display an awesome secondary metabolite arsenal and a battery of drug and heavy-metal-resistance and detoxification of xenobiotics proteins.</title>
        <authorList>
            <person name="Belbahri L."/>
        </authorList>
    </citation>
    <scope>NUCLEOTIDE SEQUENCE [LARGE SCALE GENOMIC DNA]</scope>
    <source>
        <strain evidence="1 2">GHPS1</strain>
    </source>
</reference>